<feature type="region of interest" description="Disordered" evidence="3">
    <location>
        <begin position="443"/>
        <end position="484"/>
    </location>
</feature>
<dbReference type="OMA" id="EERREYC"/>
<protein>
    <submittedName>
        <fullName evidence="4">Putative small GTP-binding rab protein</fullName>
    </submittedName>
</protein>
<name>A0A422NQU3_TRYRA</name>
<dbReference type="Gene3D" id="3.40.50.300">
    <property type="entry name" value="P-loop containing nucleotide triphosphate hydrolases"/>
    <property type="match status" value="1"/>
</dbReference>
<dbReference type="PROSITE" id="PS51420">
    <property type="entry name" value="RHO"/>
    <property type="match status" value="1"/>
</dbReference>
<evidence type="ECO:0000313" key="5">
    <source>
        <dbReference type="Proteomes" id="UP000283634"/>
    </source>
</evidence>
<evidence type="ECO:0000256" key="1">
    <source>
        <dbReference type="ARBA" id="ARBA00022741"/>
    </source>
</evidence>
<evidence type="ECO:0000256" key="3">
    <source>
        <dbReference type="SAM" id="MobiDB-lite"/>
    </source>
</evidence>
<evidence type="ECO:0000256" key="2">
    <source>
        <dbReference type="ARBA" id="ARBA00023134"/>
    </source>
</evidence>
<feature type="region of interest" description="Disordered" evidence="3">
    <location>
        <begin position="1"/>
        <end position="25"/>
    </location>
</feature>
<feature type="compositionally biased region" description="Polar residues" evidence="3">
    <location>
        <begin position="13"/>
        <end position="25"/>
    </location>
</feature>
<dbReference type="InterPro" id="IPR001806">
    <property type="entry name" value="Small_GTPase"/>
</dbReference>
<dbReference type="Proteomes" id="UP000283634">
    <property type="component" value="Unassembled WGS sequence"/>
</dbReference>
<dbReference type="EMBL" id="MKGL01000077">
    <property type="protein sequence ID" value="RNF07867.1"/>
    <property type="molecule type" value="Genomic_DNA"/>
</dbReference>
<keyword evidence="2" id="KW-0342">GTP-binding</keyword>
<dbReference type="CDD" id="cd00154">
    <property type="entry name" value="Rab"/>
    <property type="match status" value="1"/>
</dbReference>
<dbReference type="FunFam" id="3.40.50.300:FF:003289">
    <property type="entry name" value="Small GTP-binding rab protein, putative"/>
    <property type="match status" value="1"/>
</dbReference>
<dbReference type="SUPFAM" id="SSF52540">
    <property type="entry name" value="P-loop containing nucleoside triphosphate hydrolases"/>
    <property type="match status" value="1"/>
</dbReference>
<dbReference type="SMART" id="SM00173">
    <property type="entry name" value="RAS"/>
    <property type="match status" value="1"/>
</dbReference>
<dbReference type="Pfam" id="PF00071">
    <property type="entry name" value="Ras"/>
    <property type="match status" value="1"/>
</dbReference>
<comment type="caution">
    <text evidence="4">The sequence shown here is derived from an EMBL/GenBank/DDBJ whole genome shotgun (WGS) entry which is preliminary data.</text>
</comment>
<dbReference type="RefSeq" id="XP_029240075.1">
    <property type="nucleotide sequence ID" value="XM_029380104.1"/>
</dbReference>
<keyword evidence="5" id="KW-1185">Reference proteome</keyword>
<keyword evidence="1" id="KW-0547">Nucleotide-binding</keyword>
<dbReference type="InterPro" id="IPR027417">
    <property type="entry name" value="P-loop_NTPase"/>
</dbReference>
<dbReference type="GO" id="GO:0003924">
    <property type="term" value="F:GTPase activity"/>
    <property type="evidence" value="ECO:0007669"/>
    <property type="project" value="InterPro"/>
</dbReference>
<dbReference type="InterPro" id="IPR005225">
    <property type="entry name" value="Small_GTP-bd"/>
</dbReference>
<dbReference type="NCBIfam" id="TIGR00231">
    <property type="entry name" value="small_GTP"/>
    <property type="match status" value="1"/>
</dbReference>
<dbReference type="OrthoDB" id="28034at2759"/>
<dbReference type="SMART" id="SM00175">
    <property type="entry name" value="RAB"/>
    <property type="match status" value="1"/>
</dbReference>
<gene>
    <name evidence="4" type="ORF">TraAM80_03125</name>
</gene>
<dbReference type="PROSITE" id="PS51417">
    <property type="entry name" value="ARF"/>
    <property type="match status" value="1"/>
</dbReference>
<proteinExistence type="predicted"/>
<reference evidence="4 5" key="1">
    <citation type="journal article" date="2018" name="BMC Genomics">
        <title>Genomic comparison of Trypanosoma conorhini and Trypanosoma rangeli to Trypanosoma cruzi strains of high and low virulence.</title>
        <authorList>
            <person name="Bradwell K.R."/>
            <person name="Koparde V.N."/>
            <person name="Matveyev A.V."/>
            <person name="Serrano M.G."/>
            <person name="Alves J.M."/>
            <person name="Parikh H."/>
            <person name="Huang B."/>
            <person name="Lee V."/>
            <person name="Espinosa-Alvarez O."/>
            <person name="Ortiz P.A."/>
            <person name="Costa-Martins A.G."/>
            <person name="Teixeira M.M."/>
            <person name="Buck G.A."/>
        </authorList>
    </citation>
    <scope>NUCLEOTIDE SEQUENCE [LARGE SCALE GENOMIC DNA]</scope>
    <source>
        <strain evidence="4 5">AM80</strain>
    </source>
</reference>
<feature type="compositionally biased region" description="Basic and acidic residues" evidence="3">
    <location>
        <begin position="1"/>
        <end position="12"/>
    </location>
</feature>
<organism evidence="4 5">
    <name type="scientific">Trypanosoma rangeli</name>
    <dbReference type="NCBI Taxonomy" id="5698"/>
    <lineage>
        <taxon>Eukaryota</taxon>
        <taxon>Discoba</taxon>
        <taxon>Euglenozoa</taxon>
        <taxon>Kinetoplastea</taxon>
        <taxon>Metakinetoplastina</taxon>
        <taxon>Trypanosomatida</taxon>
        <taxon>Trypanosomatidae</taxon>
        <taxon>Trypanosoma</taxon>
        <taxon>Herpetosoma</taxon>
    </lineage>
</organism>
<sequence>MSAVKASEHASRATETATATCDSSSGTESLEEREFVFKVAVVGDYGVGKTSLVNRLLSVPYTQHGEAADRAPAEESPAAGNPCMSVTPTVGTDFFSRVVQNVRPGQHVRLQFWDTAGLERYAAVHATTYRNASAVMVVFDVTDRRSFEALLSTHLDRAAHHNQELDQRSVVVVGNKTDLLLTSKETNSTSPAADVVTQLDVQSKLLDLLPGVVYHEVSALTNIGVKDLLHALCQTLLTVHGVEESTTSLPVEGAAAKQLQYSVLPKGDSSSPGVEAIAAAVPAPPADVKTPLVAEEYSPREVGDDNVAYGVTERHADPHRMPLSKSGEASEHTLPPFDRLHTAHLEETVTPIEDPIMGSSRLNSTGNNVFTQPPEVTRTVANNHCPQESLANEERREYCSLRSYSNLNEDDRRKPAECSSADSAEFQREIENRFRIAEAFARETAPALKQTPQPRKKKASKVNFSHCCGDGSESDGRNSKGFKC</sequence>
<dbReference type="GO" id="GO:0005525">
    <property type="term" value="F:GTP binding"/>
    <property type="evidence" value="ECO:0007669"/>
    <property type="project" value="UniProtKB-KW"/>
</dbReference>
<evidence type="ECO:0000313" key="4">
    <source>
        <dbReference type="EMBL" id="RNF07867.1"/>
    </source>
</evidence>
<dbReference type="AlphaFoldDB" id="A0A422NQU3"/>
<dbReference type="PRINTS" id="PR00449">
    <property type="entry name" value="RASTRNSFRMNG"/>
</dbReference>
<dbReference type="PROSITE" id="PS51421">
    <property type="entry name" value="RAS"/>
    <property type="match status" value="1"/>
</dbReference>
<dbReference type="GeneID" id="40327058"/>
<accession>A0A422NQU3</accession>
<dbReference type="PANTHER" id="PTHR24073">
    <property type="entry name" value="DRAB5-RELATED"/>
    <property type="match status" value="1"/>
</dbReference>
<dbReference type="SMART" id="SM00174">
    <property type="entry name" value="RHO"/>
    <property type="match status" value="1"/>
</dbReference>
<dbReference type="PROSITE" id="PS51419">
    <property type="entry name" value="RAB"/>
    <property type="match status" value="1"/>
</dbReference>